<organism evidence="4 5">
    <name type="scientific">Bursaphelenchus xylophilus</name>
    <name type="common">Pinewood nematode worm</name>
    <name type="synonym">Aphelenchoides xylophilus</name>
    <dbReference type="NCBI Taxonomy" id="6326"/>
    <lineage>
        <taxon>Eukaryota</taxon>
        <taxon>Metazoa</taxon>
        <taxon>Ecdysozoa</taxon>
        <taxon>Nematoda</taxon>
        <taxon>Chromadorea</taxon>
        <taxon>Rhabditida</taxon>
        <taxon>Tylenchina</taxon>
        <taxon>Tylenchomorpha</taxon>
        <taxon>Aphelenchoidea</taxon>
        <taxon>Aphelenchoididae</taxon>
        <taxon>Bursaphelenchus</taxon>
    </lineage>
</organism>
<evidence type="ECO:0000313" key="4">
    <source>
        <dbReference type="EMBL" id="CAD5221901.1"/>
    </source>
</evidence>
<dbReference type="PANTHER" id="PTHR11188:SF83">
    <property type="entry name" value="ARRESTIN C-TERMINAL-LIKE DOMAIN-CONTAINING PROTEIN"/>
    <property type="match status" value="1"/>
</dbReference>
<dbReference type="Proteomes" id="UP000659654">
    <property type="component" value="Unassembled WGS sequence"/>
</dbReference>
<dbReference type="InterPro" id="IPR011021">
    <property type="entry name" value="Arrestin-like_N"/>
</dbReference>
<gene>
    <name evidence="4" type="ORF">BXYJ_LOCUS6909</name>
</gene>
<protein>
    <submittedName>
        <fullName evidence="4">(pine wood nematode) hypothetical protein</fullName>
    </submittedName>
</protein>
<dbReference type="InterPro" id="IPR014752">
    <property type="entry name" value="Arrestin-like_C"/>
</dbReference>
<reference evidence="4" key="1">
    <citation type="submission" date="2020-09" db="EMBL/GenBank/DDBJ databases">
        <authorList>
            <person name="Kikuchi T."/>
        </authorList>
    </citation>
    <scope>NUCLEOTIDE SEQUENCE</scope>
    <source>
        <strain evidence="4">Ka4C1</strain>
    </source>
</reference>
<keyword evidence="5" id="KW-1185">Reference proteome</keyword>
<dbReference type="GO" id="GO:0015031">
    <property type="term" value="P:protein transport"/>
    <property type="evidence" value="ECO:0007669"/>
    <property type="project" value="TreeGrafter"/>
</dbReference>
<dbReference type="InterPro" id="IPR050357">
    <property type="entry name" value="Arrestin_domain-protein"/>
</dbReference>
<dbReference type="Gene3D" id="2.60.40.640">
    <property type="match status" value="2"/>
</dbReference>
<dbReference type="Pfam" id="PF00339">
    <property type="entry name" value="Arrestin_N"/>
    <property type="match status" value="1"/>
</dbReference>
<dbReference type="SMART" id="SM01017">
    <property type="entry name" value="Arrestin_C"/>
    <property type="match status" value="1"/>
</dbReference>
<dbReference type="PANTHER" id="PTHR11188">
    <property type="entry name" value="ARRESTIN DOMAIN CONTAINING PROTEIN"/>
    <property type="match status" value="1"/>
</dbReference>
<dbReference type="OrthoDB" id="2333384at2759"/>
<evidence type="ECO:0000256" key="1">
    <source>
        <dbReference type="ARBA" id="ARBA00005298"/>
    </source>
</evidence>
<feature type="compositionally biased region" description="Low complexity" evidence="2">
    <location>
        <begin position="418"/>
        <end position="437"/>
    </location>
</feature>
<name>A0A811KYU2_BURXY</name>
<dbReference type="Proteomes" id="UP000582659">
    <property type="component" value="Unassembled WGS sequence"/>
</dbReference>
<dbReference type="EMBL" id="CAJFDI010000003">
    <property type="protein sequence ID" value="CAD5221901.1"/>
    <property type="molecule type" value="Genomic_DNA"/>
</dbReference>
<feature type="region of interest" description="Disordered" evidence="2">
    <location>
        <begin position="413"/>
        <end position="437"/>
    </location>
</feature>
<dbReference type="InterPro" id="IPR014756">
    <property type="entry name" value="Ig_E-set"/>
</dbReference>
<feature type="domain" description="Arrestin C-terminal-like" evidence="3">
    <location>
        <begin position="191"/>
        <end position="329"/>
    </location>
</feature>
<evidence type="ECO:0000313" key="5">
    <source>
        <dbReference type="Proteomes" id="UP000659654"/>
    </source>
</evidence>
<comment type="similarity">
    <text evidence="1">Belongs to the arrestin family.</text>
</comment>
<proteinExistence type="inferred from homology"/>
<dbReference type="Pfam" id="PF02752">
    <property type="entry name" value="Arrestin_C"/>
    <property type="match status" value="1"/>
</dbReference>
<dbReference type="AlphaFoldDB" id="A0A811KYU2"/>
<evidence type="ECO:0000256" key="2">
    <source>
        <dbReference type="SAM" id="MobiDB-lite"/>
    </source>
</evidence>
<comment type="caution">
    <text evidence="4">The sequence shown here is derived from an EMBL/GenBank/DDBJ whole genome shotgun (WGS) entry which is preliminary data.</text>
</comment>
<sequence>MIRAVHSRQPGPFPKEVLSAFSIVYENECSVFESQDTIRGLVLIRGRRDLNISKVDFLLRGSVQFKHQKSVRFIRLGFILFQGSIISSHNHVNTTITQKINRFVKADLADKIKFTIPLPSDLYPSIDSKSITIIYYVQARLYLSHENEELVGFIARGLTIITKVALDALPSNYFAAESWKWENSVGFCPCSNGRILVKLNFERKAFLPGEHIVIKGSINNETGRRVDFAKVILEKVITITKEQNKEEEIVSEEVVLTRDEAVAMFVEPHVTLAISKNFSLPSMRPSTPDGISINHYKIYISYRVNCVIRYNGQEFSGSNIPIIIGTEPHNVTHNVQRECSSTKLIYYKDKTERNVPVGDDSSQCFVSRKNLKYMNMYPYFVHLETSSKQSRRIHKLATAIRAENNFLAKLKAANPRGSETPSMISPSSSSTPTPGPN</sequence>
<dbReference type="InterPro" id="IPR011022">
    <property type="entry name" value="Arrestin_C-like"/>
</dbReference>
<dbReference type="SUPFAM" id="SSF81296">
    <property type="entry name" value="E set domains"/>
    <property type="match status" value="1"/>
</dbReference>
<dbReference type="GO" id="GO:0005737">
    <property type="term" value="C:cytoplasm"/>
    <property type="evidence" value="ECO:0007669"/>
    <property type="project" value="TreeGrafter"/>
</dbReference>
<accession>A0A811KYU2</accession>
<evidence type="ECO:0000259" key="3">
    <source>
        <dbReference type="SMART" id="SM01017"/>
    </source>
</evidence>
<dbReference type="EMBL" id="CAJFCV020000003">
    <property type="protein sequence ID" value="CAG9108884.1"/>
    <property type="molecule type" value="Genomic_DNA"/>
</dbReference>